<dbReference type="EMBL" id="JAMZMK010010805">
    <property type="protein sequence ID" value="KAI7730326.1"/>
    <property type="molecule type" value="Genomic_DNA"/>
</dbReference>
<comment type="caution">
    <text evidence="2">The sequence shown here is derived from an EMBL/GenBank/DDBJ whole genome shotgun (WGS) entry which is preliminary data.</text>
</comment>
<dbReference type="Pfam" id="PF02171">
    <property type="entry name" value="Piwi"/>
    <property type="match status" value="1"/>
</dbReference>
<keyword evidence="3" id="KW-1185">Reference proteome</keyword>
<dbReference type="InterPro" id="IPR003165">
    <property type="entry name" value="Piwi"/>
</dbReference>
<organism evidence="2 3">
    <name type="scientific">Ambrosia artemisiifolia</name>
    <name type="common">Common ragweed</name>
    <dbReference type="NCBI Taxonomy" id="4212"/>
    <lineage>
        <taxon>Eukaryota</taxon>
        <taxon>Viridiplantae</taxon>
        <taxon>Streptophyta</taxon>
        <taxon>Embryophyta</taxon>
        <taxon>Tracheophyta</taxon>
        <taxon>Spermatophyta</taxon>
        <taxon>Magnoliopsida</taxon>
        <taxon>eudicotyledons</taxon>
        <taxon>Gunneridae</taxon>
        <taxon>Pentapetalae</taxon>
        <taxon>asterids</taxon>
        <taxon>campanulids</taxon>
        <taxon>Asterales</taxon>
        <taxon>Asteraceae</taxon>
        <taxon>Asteroideae</taxon>
        <taxon>Heliantheae alliance</taxon>
        <taxon>Heliantheae</taxon>
        <taxon>Ambrosia</taxon>
    </lineage>
</organism>
<reference evidence="2" key="1">
    <citation type="submission" date="2022-06" db="EMBL/GenBank/DDBJ databases">
        <title>Uncovering the hologenomic basis of an extraordinary plant invasion.</title>
        <authorList>
            <person name="Bieker V.C."/>
            <person name="Martin M.D."/>
            <person name="Gilbert T."/>
            <person name="Hodgins K."/>
            <person name="Battlay P."/>
            <person name="Petersen B."/>
            <person name="Wilson J."/>
        </authorList>
    </citation>
    <scope>NUCLEOTIDE SEQUENCE</scope>
    <source>
        <strain evidence="2">AA19_3_7</strain>
        <tissue evidence="2">Leaf</tissue>
    </source>
</reference>
<dbReference type="AlphaFoldDB" id="A0AAD5BXN2"/>
<sequence length="155" mass="16983">MKRKGKEGRRRHLAISCTFSNRAARLGLFSQQLSYAFTAVFSAIKLRVGGRFSSDKAARLAAMEGTTHPTHYHVLLDQISFFADQLQELVNLLCYVCSDLLCSLDAGQMAQFFKFDDMSDSASSHSGSASGGGGFNKLPKLHRGYAVKCSFADDD</sequence>
<dbReference type="Proteomes" id="UP001206925">
    <property type="component" value="Unassembled WGS sequence"/>
</dbReference>
<gene>
    <name evidence="2" type="ORF">M8C21_016331</name>
</gene>
<evidence type="ECO:0000313" key="3">
    <source>
        <dbReference type="Proteomes" id="UP001206925"/>
    </source>
</evidence>
<dbReference type="InterPro" id="IPR036397">
    <property type="entry name" value="RNaseH_sf"/>
</dbReference>
<dbReference type="Gene3D" id="3.30.420.10">
    <property type="entry name" value="Ribonuclease H-like superfamily/Ribonuclease H"/>
    <property type="match status" value="1"/>
</dbReference>
<evidence type="ECO:0000313" key="2">
    <source>
        <dbReference type="EMBL" id="KAI7730326.1"/>
    </source>
</evidence>
<feature type="domain" description="Piwi" evidence="1">
    <location>
        <begin position="61"/>
        <end position="96"/>
    </location>
</feature>
<protein>
    <recommendedName>
        <fullName evidence="1">Piwi domain-containing protein</fullName>
    </recommendedName>
</protein>
<evidence type="ECO:0000259" key="1">
    <source>
        <dbReference type="Pfam" id="PF02171"/>
    </source>
</evidence>
<dbReference type="GO" id="GO:0003676">
    <property type="term" value="F:nucleic acid binding"/>
    <property type="evidence" value="ECO:0007669"/>
    <property type="project" value="InterPro"/>
</dbReference>
<accession>A0AAD5BXN2</accession>
<name>A0AAD5BXN2_AMBAR</name>
<proteinExistence type="predicted"/>